<feature type="non-terminal residue" evidence="2">
    <location>
        <position position="161"/>
    </location>
</feature>
<proteinExistence type="predicted"/>
<comment type="caution">
    <text evidence="2">The sequence shown here is derived from an EMBL/GenBank/DDBJ whole genome shotgun (WGS) entry which is preliminary data.</text>
</comment>
<accession>A0AAN8F917</accession>
<feature type="transmembrane region" description="Helical" evidence="1">
    <location>
        <begin position="95"/>
        <end position="114"/>
    </location>
</feature>
<keyword evidence="1" id="KW-0472">Membrane</keyword>
<evidence type="ECO:0000313" key="3">
    <source>
        <dbReference type="Proteomes" id="UP001331761"/>
    </source>
</evidence>
<reference evidence="2 3" key="1">
    <citation type="submission" date="2019-10" db="EMBL/GenBank/DDBJ databases">
        <title>Assembly and Annotation for the nematode Trichostrongylus colubriformis.</title>
        <authorList>
            <person name="Martin J."/>
        </authorList>
    </citation>
    <scope>NUCLEOTIDE SEQUENCE [LARGE SCALE GENOMIC DNA]</scope>
    <source>
        <strain evidence="2">G859</strain>
        <tissue evidence="2">Whole worm</tissue>
    </source>
</reference>
<keyword evidence="1" id="KW-1133">Transmembrane helix</keyword>
<sequence length="161" mass="17960">MQKVCFSFIFKMTVVRAPVIFSIHAGFSLNEIFLIILHSSVASPRGRNRADAVVDCWPLRSNRPYPHYGGSFHCVRSLKGDTASTMQVRLHARNIFAFMVGAAFVYLAYMIFFKAGDGFPEIDVDLSNVVSYAVLAVEMGGYAVRRIHEEHALNIAQKGLT</sequence>
<evidence type="ECO:0000256" key="1">
    <source>
        <dbReference type="SAM" id="Phobius"/>
    </source>
</evidence>
<evidence type="ECO:0000313" key="2">
    <source>
        <dbReference type="EMBL" id="KAK5967303.1"/>
    </source>
</evidence>
<feature type="transmembrane region" description="Helical" evidence="1">
    <location>
        <begin position="17"/>
        <end position="37"/>
    </location>
</feature>
<protein>
    <submittedName>
        <fullName evidence="2">Uncharacterized protein</fullName>
    </submittedName>
</protein>
<keyword evidence="1" id="KW-0812">Transmembrane</keyword>
<dbReference type="EMBL" id="WIXE01022637">
    <property type="protein sequence ID" value="KAK5967303.1"/>
    <property type="molecule type" value="Genomic_DNA"/>
</dbReference>
<keyword evidence="3" id="KW-1185">Reference proteome</keyword>
<gene>
    <name evidence="2" type="ORF">GCK32_014609</name>
</gene>
<organism evidence="2 3">
    <name type="scientific">Trichostrongylus colubriformis</name>
    <name type="common">Black scour worm</name>
    <dbReference type="NCBI Taxonomy" id="6319"/>
    <lineage>
        <taxon>Eukaryota</taxon>
        <taxon>Metazoa</taxon>
        <taxon>Ecdysozoa</taxon>
        <taxon>Nematoda</taxon>
        <taxon>Chromadorea</taxon>
        <taxon>Rhabditida</taxon>
        <taxon>Rhabditina</taxon>
        <taxon>Rhabditomorpha</taxon>
        <taxon>Strongyloidea</taxon>
        <taxon>Trichostrongylidae</taxon>
        <taxon>Trichostrongylus</taxon>
    </lineage>
</organism>
<dbReference type="AlphaFoldDB" id="A0AAN8F917"/>
<dbReference type="Proteomes" id="UP001331761">
    <property type="component" value="Unassembled WGS sequence"/>
</dbReference>
<name>A0AAN8F917_TRICO</name>